<name>A0A804LWN1_MAIZE</name>
<dbReference type="InParanoid" id="A0A804LWN1"/>
<evidence type="ECO:0000313" key="3">
    <source>
        <dbReference type="Proteomes" id="UP000007305"/>
    </source>
</evidence>
<sequence length="107" mass="11502">MAVVVNMAPTPPASTAIPGRLLLLLLLLLVSVTASFSEGLSDECVYFVGGNCFAAMDKYQNEVSQQRCCEIFQADKDCACFWATGPYRGDLPLNVYFCGLGSCMGTD</sequence>
<keyword evidence="1" id="KW-0732">Signal</keyword>
<reference evidence="2" key="2">
    <citation type="submission" date="2019-07" db="EMBL/GenBank/DDBJ databases">
        <authorList>
            <person name="Seetharam A."/>
            <person name="Woodhouse M."/>
            <person name="Cannon E."/>
        </authorList>
    </citation>
    <scope>NUCLEOTIDE SEQUENCE [LARGE SCALE GENOMIC DNA]</scope>
    <source>
        <strain evidence="2">cv. B73</strain>
    </source>
</reference>
<evidence type="ECO:0000313" key="2">
    <source>
        <dbReference type="EnsemblPlants" id="Zm00001eb041940_P001"/>
    </source>
</evidence>
<reference evidence="2" key="3">
    <citation type="submission" date="2021-05" db="UniProtKB">
        <authorList>
            <consortium name="EnsemblPlants"/>
        </authorList>
    </citation>
    <scope>IDENTIFICATION</scope>
    <source>
        <strain evidence="2">cv. B73</strain>
    </source>
</reference>
<reference evidence="3" key="1">
    <citation type="submission" date="2015-12" db="EMBL/GenBank/DDBJ databases">
        <title>Update maize B73 reference genome by single molecule sequencing technologies.</title>
        <authorList>
            <consortium name="Maize Genome Sequencing Project"/>
            <person name="Ware D."/>
        </authorList>
    </citation>
    <scope>NUCLEOTIDE SEQUENCE [LARGE SCALE GENOMIC DNA]</scope>
    <source>
        <strain evidence="3">cv. B73</strain>
    </source>
</reference>
<dbReference type="Gramene" id="Zm00001eb041940_T001">
    <property type="protein sequence ID" value="Zm00001eb041940_P001"/>
    <property type="gene ID" value="Zm00001eb041940"/>
</dbReference>
<proteinExistence type="predicted"/>
<feature type="chain" id="PRO_5032632550" description="Bifunctional inhibitor/plant lipid transfer protein/seed storage helical domain-containing protein" evidence="1">
    <location>
        <begin position="35"/>
        <end position="107"/>
    </location>
</feature>
<dbReference type="Proteomes" id="UP000007305">
    <property type="component" value="Chromosome 1"/>
</dbReference>
<dbReference type="EnsemblPlants" id="Zm00001eb041940_T001">
    <property type="protein sequence ID" value="Zm00001eb041940_P001"/>
    <property type="gene ID" value="Zm00001eb041940"/>
</dbReference>
<dbReference type="AlphaFoldDB" id="A0A804LWN1"/>
<protein>
    <recommendedName>
        <fullName evidence="4">Bifunctional inhibitor/plant lipid transfer protein/seed storage helical domain-containing protein</fullName>
    </recommendedName>
</protein>
<organism evidence="2 3">
    <name type="scientific">Zea mays</name>
    <name type="common">Maize</name>
    <dbReference type="NCBI Taxonomy" id="4577"/>
    <lineage>
        <taxon>Eukaryota</taxon>
        <taxon>Viridiplantae</taxon>
        <taxon>Streptophyta</taxon>
        <taxon>Embryophyta</taxon>
        <taxon>Tracheophyta</taxon>
        <taxon>Spermatophyta</taxon>
        <taxon>Magnoliopsida</taxon>
        <taxon>Liliopsida</taxon>
        <taxon>Poales</taxon>
        <taxon>Poaceae</taxon>
        <taxon>PACMAD clade</taxon>
        <taxon>Panicoideae</taxon>
        <taxon>Andropogonodae</taxon>
        <taxon>Andropogoneae</taxon>
        <taxon>Tripsacinae</taxon>
        <taxon>Zea</taxon>
    </lineage>
</organism>
<accession>A0A804LWN1</accession>
<evidence type="ECO:0000256" key="1">
    <source>
        <dbReference type="SAM" id="SignalP"/>
    </source>
</evidence>
<keyword evidence="3" id="KW-1185">Reference proteome</keyword>
<evidence type="ECO:0008006" key="4">
    <source>
        <dbReference type="Google" id="ProtNLM"/>
    </source>
</evidence>
<feature type="signal peptide" evidence="1">
    <location>
        <begin position="1"/>
        <end position="34"/>
    </location>
</feature>